<organism evidence="15 16">
    <name type="scientific">Pristionchus mayeri</name>
    <dbReference type="NCBI Taxonomy" id="1317129"/>
    <lineage>
        <taxon>Eukaryota</taxon>
        <taxon>Metazoa</taxon>
        <taxon>Ecdysozoa</taxon>
        <taxon>Nematoda</taxon>
        <taxon>Chromadorea</taxon>
        <taxon>Rhabditida</taxon>
        <taxon>Rhabditina</taxon>
        <taxon>Diplogasteromorpha</taxon>
        <taxon>Diplogasteroidea</taxon>
        <taxon>Neodiplogasteridae</taxon>
        <taxon>Pristionchus</taxon>
    </lineage>
</organism>
<evidence type="ECO:0000256" key="3">
    <source>
        <dbReference type="ARBA" id="ARBA00022448"/>
    </source>
</evidence>
<accession>A0AAN5CUQ6</accession>
<evidence type="ECO:0000313" key="15">
    <source>
        <dbReference type="EMBL" id="GMR51203.1"/>
    </source>
</evidence>
<evidence type="ECO:0000256" key="8">
    <source>
        <dbReference type="ARBA" id="ARBA00023065"/>
    </source>
</evidence>
<dbReference type="Pfam" id="PF00858">
    <property type="entry name" value="ASC"/>
    <property type="match status" value="1"/>
</dbReference>
<keyword evidence="12 13" id="KW-0407">Ion channel</keyword>
<dbReference type="AlphaFoldDB" id="A0AAN5CUQ6"/>
<dbReference type="EMBL" id="BTRK01000005">
    <property type="protein sequence ID" value="GMR51203.1"/>
    <property type="molecule type" value="Genomic_DNA"/>
</dbReference>
<keyword evidence="3 13" id="KW-0813">Transport</keyword>
<dbReference type="InterPro" id="IPR001873">
    <property type="entry name" value="ENaC"/>
</dbReference>
<proteinExistence type="inferred from homology"/>
<reference evidence="16" key="1">
    <citation type="submission" date="2022-10" db="EMBL/GenBank/DDBJ databases">
        <title>Genome assembly of Pristionchus species.</title>
        <authorList>
            <person name="Yoshida K."/>
            <person name="Sommer R.J."/>
        </authorList>
    </citation>
    <scope>NUCLEOTIDE SEQUENCE [LARGE SCALE GENOMIC DNA]</scope>
    <source>
        <strain evidence="16">RS5460</strain>
    </source>
</reference>
<keyword evidence="5 13" id="KW-0812">Transmembrane</keyword>
<dbReference type="GO" id="GO:0005272">
    <property type="term" value="F:sodium channel activity"/>
    <property type="evidence" value="ECO:0007669"/>
    <property type="project" value="UniProtKB-KW"/>
</dbReference>
<comment type="caution">
    <text evidence="15">The sequence shown here is derived from an EMBL/GenBank/DDBJ whole genome shotgun (WGS) entry which is preliminary data.</text>
</comment>
<keyword evidence="11 13" id="KW-0739">Sodium transport</keyword>
<feature type="non-terminal residue" evidence="15">
    <location>
        <position position="91"/>
    </location>
</feature>
<comment type="subcellular location">
    <subcellularLocation>
        <location evidence="1">Membrane</location>
        <topology evidence="1">Multi-pass membrane protein</topology>
    </subcellularLocation>
</comment>
<evidence type="ECO:0000256" key="1">
    <source>
        <dbReference type="ARBA" id="ARBA00004141"/>
    </source>
</evidence>
<name>A0AAN5CUQ6_9BILA</name>
<evidence type="ECO:0000256" key="6">
    <source>
        <dbReference type="ARBA" id="ARBA00022989"/>
    </source>
</evidence>
<evidence type="ECO:0000256" key="7">
    <source>
        <dbReference type="ARBA" id="ARBA00023053"/>
    </source>
</evidence>
<dbReference type="Gene3D" id="1.10.287.770">
    <property type="entry name" value="YojJ-like"/>
    <property type="match status" value="1"/>
</dbReference>
<evidence type="ECO:0000256" key="11">
    <source>
        <dbReference type="ARBA" id="ARBA00023201"/>
    </source>
</evidence>
<evidence type="ECO:0000256" key="12">
    <source>
        <dbReference type="ARBA" id="ARBA00023303"/>
    </source>
</evidence>
<dbReference type="GO" id="GO:0016020">
    <property type="term" value="C:membrane"/>
    <property type="evidence" value="ECO:0007669"/>
    <property type="project" value="UniProtKB-SubCell"/>
</dbReference>
<evidence type="ECO:0000256" key="4">
    <source>
        <dbReference type="ARBA" id="ARBA00022461"/>
    </source>
</evidence>
<keyword evidence="10" id="KW-0325">Glycoprotein</keyword>
<sequence>MEATRAPLPFKLPKCANVTHGCPEMMEKVGRLTIYMDSLESVVYVEVEKMTLSAFFSQIGNALGLMVGLSVVGILEILILCGILGKGMYKK</sequence>
<evidence type="ECO:0000313" key="16">
    <source>
        <dbReference type="Proteomes" id="UP001328107"/>
    </source>
</evidence>
<feature type="transmembrane region" description="Helical" evidence="14">
    <location>
        <begin position="62"/>
        <end position="85"/>
    </location>
</feature>
<keyword evidence="6 14" id="KW-1133">Transmembrane helix</keyword>
<dbReference type="Proteomes" id="UP001328107">
    <property type="component" value="Unassembled WGS sequence"/>
</dbReference>
<gene>
    <name evidence="15" type="ORF">PMAYCL1PPCAC_21398</name>
</gene>
<keyword evidence="16" id="KW-1185">Reference proteome</keyword>
<evidence type="ECO:0000256" key="9">
    <source>
        <dbReference type="ARBA" id="ARBA00023136"/>
    </source>
</evidence>
<evidence type="ECO:0000256" key="13">
    <source>
        <dbReference type="RuleBase" id="RU000679"/>
    </source>
</evidence>
<evidence type="ECO:0000256" key="10">
    <source>
        <dbReference type="ARBA" id="ARBA00023180"/>
    </source>
</evidence>
<evidence type="ECO:0000256" key="2">
    <source>
        <dbReference type="ARBA" id="ARBA00007193"/>
    </source>
</evidence>
<comment type="similarity">
    <text evidence="2 13">Belongs to the amiloride-sensitive sodium channel (TC 1.A.6) family.</text>
</comment>
<keyword evidence="4 13" id="KW-0894">Sodium channel</keyword>
<evidence type="ECO:0000256" key="5">
    <source>
        <dbReference type="ARBA" id="ARBA00022692"/>
    </source>
</evidence>
<keyword evidence="9 14" id="KW-0472">Membrane</keyword>
<protein>
    <submittedName>
        <fullName evidence="15">Uncharacterized protein</fullName>
    </submittedName>
</protein>
<keyword evidence="7" id="KW-0915">Sodium</keyword>
<keyword evidence="8 13" id="KW-0406">Ion transport</keyword>
<evidence type="ECO:0000256" key="14">
    <source>
        <dbReference type="SAM" id="Phobius"/>
    </source>
</evidence>